<evidence type="ECO:0000313" key="1">
    <source>
        <dbReference type="EMBL" id="QDU30612.1"/>
    </source>
</evidence>
<dbReference type="CDD" id="cd06561">
    <property type="entry name" value="AlkD_like"/>
    <property type="match status" value="1"/>
</dbReference>
<dbReference type="PANTHER" id="PTHR41291">
    <property type="entry name" value="DNA ALKYLATION REPAIR PROTEIN"/>
    <property type="match status" value="1"/>
</dbReference>
<dbReference type="PANTHER" id="PTHR41291:SF1">
    <property type="entry name" value="DNA ALKYLATION REPAIR PROTEIN"/>
    <property type="match status" value="1"/>
</dbReference>
<dbReference type="RefSeq" id="WP_145096384.1">
    <property type="nucleotide sequence ID" value="NZ_CP036274.1"/>
</dbReference>
<gene>
    <name evidence="1" type="ORF">ETAA8_57580</name>
</gene>
<reference evidence="1 2" key="1">
    <citation type="submission" date="2019-02" db="EMBL/GenBank/DDBJ databases">
        <title>Deep-cultivation of Planctomycetes and their phenomic and genomic characterization uncovers novel biology.</title>
        <authorList>
            <person name="Wiegand S."/>
            <person name="Jogler M."/>
            <person name="Boedeker C."/>
            <person name="Pinto D."/>
            <person name="Vollmers J."/>
            <person name="Rivas-Marin E."/>
            <person name="Kohn T."/>
            <person name="Peeters S.H."/>
            <person name="Heuer A."/>
            <person name="Rast P."/>
            <person name="Oberbeckmann S."/>
            <person name="Bunk B."/>
            <person name="Jeske O."/>
            <person name="Meyerdierks A."/>
            <person name="Storesund J.E."/>
            <person name="Kallscheuer N."/>
            <person name="Luecker S."/>
            <person name="Lage O.M."/>
            <person name="Pohl T."/>
            <person name="Merkel B.J."/>
            <person name="Hornburger P."/>
            <person name="Mueller R.-W."/>
            <person name="Bruemmer F."/>
            <person name="Labrenz M."/>
            <person name="Spormann A.M."/>
            <person name="Op den Camp H."/>
            <person name="Overmann J."/>
            <person name="Amann R."/>
            <person name="Jetten M.S.M."/>
            <person name="Mascher T."/>
            <person name="Medema M.H."/>
            <person name="Devos D.P."/>
            <person name="Kaster A.-K."/>
            <person name="Ovreas L."/>
            <person name="Rohde M."/>
            <person name="Galperin M.Y."/>
            <person name="Jogler C."/>
        </authorList>
    </citation>
    <scope>NUCLEOTIDE SEQUENCE [LARGE SCALE GENOMIC DNA]</scope>
    <source>
        <strain evidence="1 2">ETA_A8</strain>
    </source>
</reference>
<organism evidence="1 2">
    <name type="scientific">Anatilimnocola aggregata</name>
    <dbReference type="NCBI Taxonomy" id="2528021"/>
    <lineage>
        <taxon>Bacteria</taxon>
        <taxon>Pseudomonadati</taxon>
        <taxon>Planctomycetota</taxon>
        <taxon>Planctomycetia</taxon>
        <taxon>Pirellulales</taxon>
        <taxon>Pirellulaceae</taxon>
        <taxon>Anatilimnocola</taxon>
    </lineage>
</organism>
<dbReference type="InterPro" id="IPR016024">
    <property type="entry name" value="ARM-type_fold"/>
</dbReference>
<proteinExistence type="predicted"/>
<accession>A0A517YK65</accession>
<dbReference type="InterPro" id="IPR014825">
    <property type="entry name" value="DNA_alkylation"/>
</dbReference>
<dbReference type="SUPFAM" id="SSF48371">
    <property type="entry name" value="ARM repeat"/>
    <property type="match status" value="1"/>
</dbReference>
<protein>
    <submittedName>
        <fullName evidence="1">DNA alkylation repair enzyme</fullName>
    </submittedName>
</protein>
<evidence type="ECO:0000313" key="2">
    <source>
        <dbReference type="Proteomes" id="UP000315017"/>
    </source>
</evidence>
<dbReference type="Pfam" id="PF08713">
    <property type="entry name" value="DNA_alkylation"/>
    <property type="match status" value="1"/>
</dbReference>
<sequence>MSAKKRQPAPKAASPPAADEVIAKLKKMASAKVRDGMARYAIPADNAFGVSVGAMRSLAKKLGRNHDLAADLWKSGWYEARMLATFVDEPERVTSQQMDRWAKDFDSWAICDTACFALFDRSPFAWKKVDQWAPKREEFVKRSAFALLASLTVHDKLAEDDKFAHGLELIEQAACDERNFVKKAVNWALRSIGKRSLLLHSLAIASAQKLAASTDPTERWVGKDALRELTSPAVVKRLAKRRNK</sequence>
<dbReference type="EMBL" id="CP036274">
    <property type="protein sequence ID" value="QDU30612.1"/>
    <property type="molecule type" value="Genomic_DNA"/>
</dbReference>
<keyword evidence="2" id="KW-1185">Reference proteome</keyword>
<dbReference type="KEGG" id="aagg:ETAA8_57580"/>
<dbReference type="OrthoDB" id="9801369at2"/>
<dbReference type="Gene3D" id="1.25.10.90">
    <property type="match status" value="1"/>
</dbReference>
<dbReference type="Proteomes" id="UP000315017">
    <property type="component" value="Chromosome"/>
</dbReference>
<name>A0A517YK65_9BACT</name>
<dbReference type="AlphaFoldDB" id="A0A517YK65"/>